<dbReference type="EMBL" id="CP001277">
    <property type="protein sequence ID" value="ACQ67047.1"/>
    <property type="molecule type" value="Genomic_DNA"/>
</dbReference>
<dbReference type="HOGENOM" id="CLU_3184410_0_0_6"/>
<protein>
    <submittedName>
        <fullName evidence="1">Uncharacterized protein</fullName>
    </submittedName>
</protein>
<dbReference type="AlphaFoldDB" id="C4K3A4"/>
<dbReference type="Proteomes" id="UP000002334">
    <property type="component" value="Chromosome"/>
</dbReference>
<evidence type="ECO:0000313" key="2">
    <source>
        <dbReference type="Proteomes" id="UP000002334"/>
    </source>
</evidence>
<accession>C4K3A4</accession>
<gene>
    <name evidence="1" type="ordered locus">HDEF_0282</name>
</gene>
<sequence>MQCDFFVSHRFSLYWKGWAREGCRVIQTDLFPQSISKQAFTKKSNS</sequence>
<name>C4K3A4_HAMD5</name>
<reference evidence="1 2" key="1">
    <citation type="journal article" date="2009" name="Proc. Natl. Acad. Sci. U.S.A.">
        <title>Hamiltonella defensa, genome evolution of protective bacterial endosymbiont from pathogenic ancestors.</title>
        <authorList>
            <person name="Degnan P.H."/>
            <person name="Yu Y."/>
            <person name="Sisneros N."/>
            <person name="Wing R.A."/>
            <person name="Moran N.A."/>
        </authorList>
    </citation>
    <scope>NUCLEOTIDE SEQUENCE [LARGE SCALE GENOMIC DNA]</scope>
    <source>
        <strain evidence="2">5AT</strain>
    </source>
</reference>
<proteinExistence type="predicted"/>
<evidence type="ECO:0000313" key="1">
    <source>
        <dbReference type="EMBL" id="ACQ67047.1"/>
    </source>
</evidence>
<organism evidence="1 2">
    <name type="scientific">Hamiltonella defensa subsp. Acyrthosiphon pisum (strain 5AT)</name>
    <dbReference type="NCBI Taxonomy" id="572265"/>
    <lineage>
        <taxon>Bacteria</taxon>
        <taxon>Pseudomonadati</taxon>
        <taxon>Pseudomonadota</taxon>
        <taxon>Gammaproteobacteria</taxon>
        <taxon>Enterobacterales</taxon>
        <taxon>Enterobacteriaceae</taxon>
        <taxon>aphid secondary symbionts</taxon>
        <taxon>Candidatus Williamhamiltonella</taxon>
    </lineage>
</organism>
<keyword evidence="2" id="KW-1185">Reference proteome</keyword>
<dbReference type="KEGG" id="hde:HDEF_0282"/>